<dbReference type="Pfam" id="PF00459">
    <property type="entry name" value="Inositol_P"/>
    <property type="match status" value="1"/>
</dbReference>
<dbReference type="AlphaFoldDB" id="A0A6N8S9I0"/>
<dbReference type="InterPro" id="IPR000760">
    <property type="entry name" value="Inositol_monophosphatase-like"/>
</dbReference>
<evidence type="ECO:0000256" key="5">
    <source>
        <dbReference type="PIRSR" id="PIRSR600760-2"/>
    </source>
</evidence>
<keyword evidence="4 5" id="KW-0460">Magnesium</keyword>
<dbReference type="Gene3D" id="3.30.540.10">
    <property type="entry name" value="Fructose-1,6-Bisphosphatase, subunit A, domain 1"/>
    <property type="match status" value="1"/>
</dbReference>
<reference evidence="6 7" key="1">
    <citation type="submission" date="2019-12" db="EMBL/GenBank/DDBJ databases">
        <title>Shinella kummerowiae sp. nov., a symbiotic bacterium isolated from root nodules of the herbal legume Kummerowia stipulacea.</title>
        <authorList>
            <person name="Gao J."/>
        </authorList>
    </citation>
    <scope>NUCLEOTIDE SEQUENCE [LARGE SCALE GENOMIC DNA]</scope>
    <source>
        <strain evidence="6 7">CCBAU 25048</strain>
    </source>
</reference>
<gene>
    <name evidence="6" type="ORF">GR138_08920</name>
</gene>
<dbReference type="RefSeq" id="WP_160858484.1">
    <property type="nucleotide sequence ID" value="NZ_WUMK01000003.1"/>
</dbReference>
<proteinExistence type="inferred from homology"/>
<feature type="binding site" evidence="5">
    <location>
        <position position="74"/>
    </location>
    <ligand>
        <name>Mg(2+)</name>
        <dbReference type="ChEBI" id="CHEBI:18420"/>
        <label>1</label>
        <note>catalytic</note>
    </ligand>
</feature>
<evidence type="ECO:0000256" key="2">
    <source>
        <dbReference type="ARBA" id="ARBA00022723"/>
    </source>
</evidence>
<dbReference type="InterPro" id="IPR020583">
    <property type="entry name" value="Inositol_monoP_metal-BS"/>
</dbReference>
<dbReference type="GO" id="GO:0008934">
    <property type="term" value="F:inositol monophosphate 1-phosphatase activity"/>
    <property type="evidence" value="ECO:0007669"/>
    <property type="project" value="InterPro"/>
</dbReference>
<dbReference type="PANTHER" id="PTHR20854:SF4">
    <property type="entry name" value="INOSITOL-1-MONOPHOSPHATASE-RELATED"/>
    <property type="match status" value="1"/>
</dbReference>
<dbReference type="EMBL" id="WUMK01000003">
    <property type="protein sequence ID" value="MXN45311.1"/>
    <property type="molecule type" value="Genomic_DNA"/>
</dbReference>
<dbReference type="PRINTS" id="PR01959">
    <property type="entry name" value="SBIMPHPHTASE"/>
</dbReference>
<dbReference type="GO" id="GO:0046872">
    <property type="term" value="F:metal ion binding"/>
    <property type="evidence" value="ECO:0007669"/>
    <property type="project" value="UniProtKB-KW"/>
</dbReference>
<evidence type="ECO:0000313" key="7">
    <source>
        <dbReference type="Proteomes" id="UP000435802"/>
    </source>
</evidence>
<comment type="caution">
    <text evidence="6">The sequence shown here is derived from an EMBL/GenBank/DDBJ whole genome shotgun (WGS) entry which is preliminary data.</text>
</comment>
<protein>
    <submittedName>
        <fullName evidence="6">Inositol monophosphatase</fullName>
    </submittedName>
</protein>
<feature type="binding site" evidence="5">
    <location>
        <position position="91"/>
    </location>
    <ligand>
        <name>Mg(2+)</name>
        <dbReference type="ChEBI" id="CHEBI:18420"/>
        <label>1</label>
        <note>catalytic</note>
    </ligand>
</feature>
<comment type="similarity">
    <text evidence="1">Belongs to the inositol monophosphatase superfamily.</text>
</comment>
<dbReference type="PROSITE" id="PS00629">
    <property type="entry name" value="IMP_1"/>
    <property type="match status" value="1"/>
</dbReference>
<feature type="binding site" evidence="5">
    <location>
        <position position="88"/>
    </location>
    <ligand>
        <name>Mg(2+)</name>
        <dbReference type="ChEBI" id="CHEBI:18420"/>
        <label>1</label>
        <note>catalytic</note>
    </ligand>
</feature>
<dbReference type="GO" id="GO:0007165">
    <property type="term" value="P:signal transduction"/>
    <property type="evidence" value="ECO:0007669"/>
    <property type="project" value="TreeGrafter"/>
</dbReference>
<keyword evidence="3" id="KW-0378">Hydrolase</keyword>
<dbReference type="Proteomes" id="UP000435802">
    <property type="component" value="Unassembled WGS sequence"/>
</dbReference>
<keyword evidence="7" id="KW-1185">Reference proteome</keyword>
<dbReference type="OrthoDB" id="9785695at2"/>
<evidence type="ECO:0000256" key="4">
    <source>
        <dbReference type="ARBA" id="ARBA00022842"/>
    </source>
</evidence>
<evidence type="ECO:0000313" key="6">
    <source>
        <dbReference type="EMBL" id="MXN45311.1"/>
    </source>
</evidence>
<dbReference type="GO" id="GO:0006020">
    <property type="term" value="P:inositol metabolic process"/>
    <property type="evidence" value="ECO:0007669"/>
    <property type="project" value="TreeGrafter"/>
</dbReference>
<comment type="cofactor">
    <cofactor evidence="5">
        <name>Mg(2+)</name>
        <dbReference type="ChEBI" id="CHEBI:18420"/>
    </cofactor>
</comment>
<accession>A0A6N8S9I0</accession>
<evidence type="ECO:0000256" key="3">
    <source>
        <dbReference type="ARBA" id="ARBA00022801"/>
    </source>
</evidence>
<dbReference type="PANTHER" id="PTHR20854">
    <property type="entry name" value="INOSITOL MONOPHOSPHATASE"/>
    <property type="match status" value="1"/>
</dbReference>
<keyword evidence="2 5" id="KW-0479">Metal-binding</keyword>
<organism evidence="6 7">
    <name type="scientific">Shinella kummerowiae</name>
    <dbReference type="NCBI Taxonomy" id="417745"/>
    <lineage>
        <taxon>Bacteria</taxon>
        <taxon>Pseudomonadati</taxon>
        <taxon>Pseudomonadota</taxon>
        <taxon>Alphaproteobacteria</taxon>
        <taxon>Hyphomicrobiales</taxon>
        <taxon>Rhizobiaceae</taxon>
        <taxon>Shinella</taxon>
    </lineage>
</organism>
<name>A0A6N8S9I0_9HYPH</name>
<dbReference type="PRINTS" id="PR00377">
    <property type="entry name" value="IMPHPHTASES"/>
</dbReference>
<feature type="binding site" evidence="5">
    <location>
        <position position="90"/>
    </location>
    <ligand>
        <name>Mg(2+)</name>
        <dbReference type="ChEBI" id="CHEBI:18420"/>
        <label>2</label>
    </ligand>
</feature>
<dbReference type="InterPro" id="IPR022337">
    <property type="entry name" value="Inositol_monophosphatase_SuhB"/>
</dbReference>
<feature type="binding site" evidence="5">
    <location>
        <position position="214"/>
    </location>
    <ligand>
        <name>Mg(2+)</name>
        <dbReference type="ChEBI" id="CHEBI:18420"/>
        <label>1</label>
        <note>catalytic</note>
    </ligand>
</feature>
<dbReference type="SUPFAM" id="SSF56655">
    <property type="entry name" value="Carbohydrate phosphatase"/>
    <property type="match status" value="1"/>
</dbReference>
<evidence type="ECO:0000256" key="1">
    <source>
        <dbReference type="ARBA" id="ARBA00009759"/>
    </source>
</evidence>
<sequence>MTIGDEALARREALLAELVCEAAELARAGFARQTGQSVSMKGPQDYLTETDGQVENHVRARIADVFPEDGFLGEEGGGEPGVQAWVVDPIDGTANFARAIPHFCVAIAFVANGEVQLGAIVNPVLDEVYLARRGRGASLNGKPIRVSATTDIAATSFEMGWSNRRPLARYISAVNALFEAGSNVRRGACGALGLAYVADGRSDGYAELHMNSWDCLAGLLLVHEAGGVTGPFLSLGGLTEGAPVLAAAPGVANTLSDATGIPLLSGPDLLVPADEEHRRTA</sequence>
<dbReference type="Gene3D" id="3.40.190.80">
    <property type="match status" value="1"/>
</dbReference>